<evidence type="ECO:0000256" key="6">
    <source>
        <dbReference type="ARBA" id="ARBA00023136"/>
    </source>
</evidence>
<gene>
    <name evidence="13" type="ORF">HC175_12965</name>
</gene>
<evidence type="ECO:0000256" key="11">
    <source>
        <dbReference type="SAM" id="SignalP"/>
    </source>
</evidence>
<protein>
    <submittedName>
        <fullName evidence="13">Transporter substrate-binding domain-containing protein</fullName>
    </submittedName>
</protein>
<dbReference type="RefSeq" id="WP_168138936.1">
    <property type="nucleotide sequence ID" value="NZ_JAAVJR010000008.1"/>
</dbReference>
<feature type="transmembrane region" description="Helical" evidence="10">
    <location>
        <begin position="137"/>
        <end position="158"/>
    </location>
</feature>
<reference evidence="13 14" key="1">
    <citation type="submission" date="2020-03" db="EMBL/GenBank/DDBJ databases">
        <title>Salinimicrobium sp. nov, isolated from SCS.</title>
        <authorList>
            <person name="Cao W.R."/>
        </authorList>
    </citation>
    <scope>NUCLEOTIDE SEQUENCE [LARGE SCALE GENOMIC DNA]</scope>
    <source>
        <strain evidence="14">J15B91</strain>
    </source>
</reference>
<dbReference type="Pfam" id="PF00060">
    <property type="entry name" value="Lig_chan"/>
    <property type="match status" value="1"/>
</dbReference>
<keyword evidence="5" id="KW-0406">Ion transport</keyword>
<keyword evidence="8" id="KW-0325">Glycoprotein</keyword>
<keyword evidence="3 10" id="KW-0812">Transmembrane</keyword>
<feature type="domain" description="Solute-binding protein family 3/N-terminal" evidence="12">
    <location>
        <begin position="29"/>
        <end position="349"/>
    </location>
</feature>
<dbReference type="InterPro" id="IPR001320">
    <property type="entry name" value="Iontro_rcpt_C"/>
</dbReference>
<accession>A0ABX1D3N1</accession>
<evidence type="ECO:0000259" key="12">
    <source>
        <dbReference type="SMART" id="SM00062"/>
    </source>
</evidence>
<dbReference type="Pfam" id="PF00497">
    <property type="entry name" value="SBP_bac_3"/>
    <property type="match status" value="1"/>
</dbReference>
<dbReference type="SMART" id="SM00062">
    <property type="entry name" value="PBPb"/>
    <property type="match status" value="1"/>
</dbReference>
<dbReference type="Gene3D" id="1.10.287.70">
    <property type="match status" value="1"/>
</dbReference>
<evidence type="ECO:0000256" key="10">
    <source>
        <dbReference type="SAM" id="Phobius"/>
    </source>
</evidence>
<keyword evidence="11" id="KW-0732">Signal</keyword>
<evidence type="ECO:0000256" key="2">
    <source>
        <dbReference type="ARBA" id="ARBA00022448"/>
    </source>
</evidence>
<evidence type="ECO:0000256" key="8">
    <source>
        <dbReference type="ARBA" id="ARBA00023180"/>
    </source>
</evidence>
<keyword evidence="14" id="KW-1185">Reference proteome</keyword>
<feature type="chain" id="PRO_5046246394" evidence="11">
    <location>
        <begin position="21"/>
        <end position="353"/>
    </location>
</feature>
<dbReference type="InterPro" id="IPR001638">
    <property type="entry name" value="Solute-binding_3/MltF_N"/>
</dbReference>
<evidence type="ECO:0000256" key="4">
    <source>
        <dbReference type="ARBA" id="ARBA00022989"/>
    </source>
</evidence>
<dbReference type="SUPFAM" id="SSF53850">
    <property type="entry name" value="Periplasmic binding protein-like II"/>
    <property type="match status" value="1"/>
</dbReference>
<organism evidence="13 14">
    <name type="scientific">Salinimicrobium oceani</name>
    <dbReference type="NCBI Taxonomy" id="2722702"/>
    <lineage>
        <taxon>Bacteria</taxon>
        <taxon>Pseudomonadati</taxon>
        <taxon>Bacteroidota</taxon>
        <taxon>Flavobacteriia</taxon>
        <taxon>Flavobacteriales</taxon>
        <taxon>Flavobacteriaceae</taxon>
        <taxon>Salinimicrobium</taxon>
    </lineage>
</organism>
<proteinExistence type="predicted"/>
<evidence type="ECO:0000256" key="1">
    <source>
        <dbReference type="ARBA" id="ARBA00004141"/>
    </source>
</evidence>
<evidence type="ECO:0000256" key="5">
    <source>
        <dbReference type="ARBA" id="ARBA00023065"/>
    </source>
</evidence>
<dbReference type="Gene3D" id="3.40.190.10">
    <property type="entry name" value="Periplasmic binding protein-like II"/>
    <property type="match status" value="2"/>
</dbReference>
<keyword evidence="6 10" id="KW-0472">Membrane</keyword>
<dbReference type="PANTHER" id="PTHR18966">
    <property type="entry name" value="IONOTROPIC GLUTAMATE RECEPTOR"/>
    <property type="match status" value="1"/>
</dbReference>
<keyword evidence="2" id="KW-0813">Transport</keyword>
<comment type="caution">
    <text evidence="13">The sequence shown here is derived from an EMBL/GenBank/DDBJ whole genome shotgun (WGS) entry which is preliminary data.</text>
</comment>
<dbReference type="EMBL" id="JAAVJR010000008">
    <property type="protein sequence ID" value="NJW53829.1"/>
    <property type="molecule type" value="Genomic_DNA"/>
</dbReference>
<evidence type="ECO:0000313" key="13">
    <source>
        <dbReference type="EMBL" id="NJW53829.1"/>
    </source>
</evidence>
<evidence type="ECO:0000256" key="3">
    <source>
        <dbReference type="ARBA" id="ARBA00022692"/>
    </source>
</evidence>
<evidence type="ECO:0000256" key="7">
    <source>
        <dbReference type="ARBA" id="ARBA00023170"/>
    </source>
</evidence>
<dbReference type="InterPro" id="IPR015683">
    <property type="entry name" value="Ionotropic_Glu_rcpt"/>
</dbReference>
<evidence type="ECO:0000256" key="9">
    <source>
        <dbReference type="ARBA" id="ARBA00023303"/>
    </source>
</evidence>
<sequence length="353" mass="39938">MIRLSIFLILLILVSPFSIAQDSLPKPTKLVIGLTEAPPFVVKEGNQFSGLSIDSWRLVNRSLDSDFSFKSYPSLEQLLSAVEHGEVDFSINPITVTDQRMERMDFTQPYFISYTGMARKSGSAFWTYISNIFSWNFLSAILILVGVIFIFGFLVWLFERKKNPEEFGSGGRGILQGFWWSAVTMTTVGYGDKSPRTFGGRFIGLIWMFMAIIMISTLTAGIASSLTVQNMQDEISDIQDLEKFGVTTVQSSSAQELLDQYKISSEAVLNAEAGIEALLENKTEVLVYDQPILNYIIEQKNLEDELEVLEKSLKKDYYSYTFPKDSPLLDSIDPILIGSLKSMEWINLIREYK</sequence>
<evidence type="ECO:0000313" key="14">
    <source>
        <dbReference type="Proteomes" id="UP000703674"/>
    </source>
</evidence>
<name>A0ABX1D3N1_9FLAO</name>
<comment type="subcellular location">
    <subcellularLocation>
        <location evidence="1">Membrane</location>
        <topology evidence="1">Multi-pass membrane protein</topology>
    </subcellularLocation>
</comment>
<dbReference type="SUPFAM" id="SSF81324">
    <property type="entry name" value="Voltage-gated potassium channels"/>
    <property type="match status" value="1"/>
</dbReference>
<keyword evidence="9" id="KW-0407">Ion channel</keyword>
<feature type="transmembrane region" description="Helical" evidence="10">
    <location>
        <begin position="170"/>
        <end position="190"/>
    </location>
</feature>
<feature type="signal peptide" evidence="11">
    <location>
        <begin position="1"/>
        <end position="20"/>
    </location>
</feature>
<keyword evidence="4 10" id="KW-1133">Transmembrane helix</keyword>
<feature type="transmembrane region" description="Helical" evidence="10">
    <location>
        <begin position="202"/>
        <end position="223"/>
    </location>
</feature>
<dbReference type="Proteomes" id="UP000703674">
    <property type="component" value="Unassembled WGS sequence"/>
</dbReference>
<keyword evidence="7" id="KW-0675">Receptor</keyword>